<comment type="caution">
    <text evidence="1">The sequence shown here is derived from an EMBL/GenBank/DDBJ whole genome shotgun (WGS) entry which is preliminary data.</text>
</comment>
<reference evidence="1 2" key="1">
    <citation type="submission" date="2018-06" db="EMBL/GenBank/DDBJ databases">
        <title>Streptacidiphilus pinicola sp. nov., isolated from pine grove soil.</title>
        <authorList>
            <person name="Roh S.G."/>
            <person name="Park S."/>
            <person name="Kim M.-K."/>
            <person name="Yun B.-R."/>
            <person name="Park J."/>
            <person name="Kim M.J."/>
            <person name="Kim Y.S."/>
            <person name="Kim S.B."/>
        </authorList>
    </citation>
    <scope>NUCLEOTIDE SEQUENCE [LARGE SCALE GENOMIC DNA]</scope>
    <source>
        <strain evidence="1 2">MMS16-CNU450</strain>
    </source>
</reference>
<dbReference type="AlphaFoldDB" id="A0A2X0IK42"/>
<protein>
    <recommendedName>
        <fullName evidence="3">Protein kilB</fullName>
    </recommendedName>
</protein>
<dbReference type="OrthoDB" id="4227766at2"/>
<proteinExistence type="predicted"/>
<organism evidence="1 2">
    <name type="scientific">Streptacidiphilus pinicola</name>
    <dbReference type="NCBI Taxonomy" id="2219663"/>
    <lineage>
        <taxon>Bacteria</taxon>
        <taxon>Bacillati</taxon>
        <taxon>Actinomycetota</taxon>
        <taxon>Actinomycetes</taxon>
        <taxon>Kitasatosporales</taxon>
        <taxon>Streptomycetaceae</taxon>
        <taxon>Streptacidiphilus</taxon>
    </lineage>
</organism>
<dbReference type="Proteomes" id="UP000248889">
    <property type="component" value="Unassembled WGS sequence"/>
</dbReference>
<name>A0A2X0IK42_9ACTN</name>
<accession>A0A2X0IK42</accession>
<sequence>MAGELWVSAFSLAGVALGGALTAFTQRAAQRSADRAEERRRSAATAETRRAEQVQAIQEFLACAQLAERAAYSRPEPWGADEDGWMTEAQAVMTKLWTADRGVVLLCDPALEAPARAYGRALNQAVWRETGDVEVNEHLEEHKDAFMIAARSSLART</sequence>
<dbReference type="RefSeq" id="WP_111501238.1">
    <property type="nucleotide sequence ID" value="NZ_QKYN01000053.1"/>
</dbReference>
<dbReference type="EMBL" id="QKYN01000053">
    <property type="protein sequence ID" value="RAG85017.1"/>
    <property type="molecule type" value="Genomic_DNA"/>
</dbReference>
<evidence type="ECO:0000313" key="1">
    <source>
        <dbReference type="EMBL" id="RAG85017.1"/>
    </source>
</evidence>
<keyword evidence="2" id="KW-1185">Reference proteome</keyword>
<evidence type="ECO:0000313" key="2">
    <source>
        <dbReference type="Proteomes" id="UP000248889"/>
    </source>
</evidence>
<evidence type="ECO:0008006" key="3">
    <source>
        <dbReference type="Google" id="ProtNLM"/>
    </source>
</evidence>
<gene>
    <name evidence="1" type="ORF">DN069_13720</name>
</gene>